<sequence>MNTEEEYVEFILSSSQPVHFVSRNPGNGRKRHFSDGVEMSCAKKVKGSETHVAQANTGRLMAQARRTVYGNTPTKTQDNASGLKVIIS</sequence>
<dbReference type="AlphaFoldDB" id="A0A9D4EKH4"/>
<evidence type="ECO:0000313" key="1">
    <source>
        <dbReference type="EMBL" id="KAH3780973.1"/>
    </source>
</evidence>
<reference evidence="1" key="2">
    <citation type="submission" date="2020-11" db="EMBL/GenBank/DDBJ databases">
        <authorList>
            <person name="McCartney M.A."/>
            <person name="Auch B."/>
            <person name="Kono T."/>
            <person name="Mallez S."/>
            <person name="Becker A."/>
            <person name="Gohl D.M."/>
            <person name="Silverstein K.A.T."/>
            <person name="Koren S."/>
            <person name="Bechman K.B."/>
            <person name="Herman A."/>
            <person name="Abrahante J.E."/>
            <person name="Garbe J."/>
        </authorList>
    </citation>
    <scope>NUCLEOTIDE SEQUENCE</scope>
    <source>
        <strain evidence="1">Duluth1</strain>
        <tissue evidence="1">Whole animal</tissue>
    </source>
</reference>
<keyword evidence="2" id="KW-1185">Reference proteome</keyword>
<evidence type="ECO:0000313" key="2">
    <source>
        <dbReference type="Proteomes" id="UP000828390"/>
    </source>
</evidence>
<dbReference type="EMBL" id="JAIWYP010000008">
    <property type="protein sequence ID" value="KAH3780973.1"/>
    <property type="molecule type" value="Genomic_DNA"/>
</dbReference>
<protein>
    <submittedName>
        <fullName evidence="1">Uncharacterized protein</fullName>
    </submittedName>
</protein>
<dbReference type="Proteomes" id="UP000828390">
    <property type="component" value="Unassembled WGS sequence"/>
</dbReference>
<name>A0A9D4EKH4_DREPO</name>
<accession>A0A9D4EKH4</accession>
<organism evidence="1 2">
    <name type="scientific">Dreissena polymorpha</name>
    <name type="common">Zebra mussel</name>
    <name type="synonym">Mytilus polymorpha</name>
    <dbReference type="NCBI Taxonomy" id="45954"/>
    <lineage>
        <taxon>Eukaryota</taxon>
        <taxon>Metazoa</taxon>
        <taxon>Spiralia</taxon>
        <taxon>Lophotrochozoa</taxon>
        <taxon>Mollusca</taxon>
        <taxon>Bivalvia</taxon>
        <taxon>Autobranchia</taxon>
        <taxon>Heteroconchia</taxon>
        <taxon>Euheterodonta</taxon>
        <taxon>Imparidentia</taxon>
        <taxon>Neoheterodontei</taxon>
        <taxon>Myida</taxon>
        <taxon>Dreissenoidea</taxon>
        <taxon>Dreissenidae</taxon>
        <taxon>Dreissena</taxon>
    </lineage>
</organism>
<proteinExistence type="predicted"/>
<gene>
    <name evidence="1" type="ORF">DPMN_158798</name>
</gene>
<reference evidence="1" key="1">
    <citation type="journal article" date="2019" name="bioRxiv">
        <title>The Genome of the Zebra Mussel, Dreissena polymorpha: A Resource for Invasive Species Research.</title>
        <authorList>
            <person name="McCartney M.A."/>
            <person name="Auch B."/>
            <person name="Kono T."/>
            <person name="Mallez S."/>
            <person name="Zhang Y."/>
            <person name="Obille A."/>
            <person name="Becker A."/>
            <person name="Abrahante J.E."/>
            <person name="Garbe J."/>
            <person name="Badalamenti J.P."/>
            <person name="Herman A."/>
            <person name="Mangelson H."/>
            <person name="Liachko I."/>
            <person name="Sullivan S."/>
            <person name="Sone E.D."/>
            <person name="Koren S."/>
            <person name="Silverstein K.A.T."/>
            <person name="Beckman K.B."/>
            <person name="Gohl D.M."/>
        </authorList>
    </citation>
    <scope>NUCLEOTIDE SEQUENCE</scope>
    <source>
        <strain evidence="1">Duluth1</strain>
        <tissue evidence="1">Whole animal</tissue>
    </source>
</reference>
<comment type="caution">
    <text evidence="1">The sequence shown here is derived from an EMBL/GenBank/DDBJ whole genome shotgun (WGS) entry which is preliminary data.</text>
</comment>